<dbReference type="PANTHER" id="PTHR10938">
    <property type="entry name" value="TRANSLATION INITIATION FACTOR IF-3"/>
    <property type="match status" value="1"/>
</dbReference>
<dbReference type="Gene3D" id="3.10.20.80">
    <property type="entry name" value="Translation initiation factor 3 (IF-3), N-terminal domain"/>
    <property type="match status" value="1"/>
</dbReference>
<evidence type="ECO:0000313" key="7">
    <source>
        <dbReference type="EMBL" id="MCZ8514002.1"/>
    </source>
</evidence>
<evidence type="ECO:0000259" key="6">
    <source>
        <dbReference type="Pfam" id="PF05198"/>
    </source>
</evidence>
<keyword evidence="2 7" id="KW-0396">Initiation factor</keyword>
<evidence type="ECO:0000259" key="5">
    <source>
        <dbReference type="Pfam" id="PF00707"/>
    </source>
</evidence>
<dbReference type="InterPro" id="IPR001288">
    <property type="entry name" value="Translation_initiation_fac_3"/>
</dbReference>
<dbReference type="InterPro" id="IPR019815">
    <property type="entry name" value="Translation_initiation_fac_3_C"/>
</dbReference>
<comment type="caution">
    <text evidence="7">The sequence shown here is derived from an EMBL/GenBank/DDBJ whole genome shotgun (WGS) entry which is preliminary data.</text>
</comment>
<accession>A0ABT4QAT9</accession>
<organism evidence="7 8">
    <name type="scientific">Paenibacillus gyeongsangnamensis</name>
    <dbReference type="NCBI Taxonomy" id="3388067"/>
    <lineage>
        <taxon>Bacteria</taxon>
        <taxon>Bacillati</taxon>
        <taxon>Bacillota</taxon>
        <taxon>Bacilli</taxon>
        <taxon>Bacillales</taxon>
        <taxon>Paenibacillaceae</taxon>
        <taxon>Paenibacillus</taxon>
    </lineage>
</organism>
<sequence>MIMNEKIKASEVRLTGMDSEDLGIVTTAEALAMAKQLKADLVCDSLMQSPPPCRLAARGAAKQQALQQKHGARKQAQPLKVKELRLTPHIEEHDYETKKNQAERMLSGGDAVLLVVKVQGKEGVLAKQLLERLVSDLAHCGHKNSGIQLSGKQAAVQLNPGAR</sequence>
<keyword evidence="3" id="KW-0648">Protein biosynthesis</keyword>
<comment type="similarity">
    <text evidence="1">Belongs to the IF-3 family.</text>
</comment>
<dbReference type="NCBIfam" id="TIGR00168">
    <property type="entry name" value="infC"/>
    <property type="match status" value="1"/>
</dbReference>
<protein>
    <recommendedName>
        <fullName evidence="4">Translation initiation factor IF-3</fullName>
    </recommendedName>
</protein>
<evidence type="ECO:0000256" key="2">
    <source>
        <dbReference type="ARBA" id="ARBA00022540"/>
    </source>
</evidence>
<dbReference type="SUPFAM" id="SSF55200">
    <property type="entry name" value="Translation initiation factor IF3, C-terminal domain"/>
    <property type="match status" value="1"/>
</dbReference>
<dbReference type="EMBL" id="JAQAGZ010000010">
    <property type="protein sequence ID" value="MCZ8514002.1"/>
    <property type="molecule type" value="Genomic_DNA"/>
</dbReference>
<gene>
    <name evidence="7" type="primary">infC</name>
    <name evidence="7" type="ORF">O9H85_16545</name>
</gene>
<feature type="domain" description="Translation initiation factor 3 C-terminal" evidence="5">
    <location>
        <begin position="80"/>
        <end position="160"/>
    </location>
</feature>
<dbReference type="RefSeq" id="WP_269882523.1">
    <property type="nucleotide sequence ID" value="NZ_JAQAGZ010000010.1"/>
</dbReference>
<dbReference type="SUPFAM" id="SSF54364">
    <property type="entry name" value="Translation initiation factor IF3, N-terminal domain"/>
    <property type="match status" value="1"/>
</dbReference>
<dbReference type="InterPro" id="IPR019814">
    <property type="entry name" value="Translation_initiation_fac_3_N"/>
</dbReference>
<dbReference type="PANTHER" id="PTHR10938:SF0">
    <property type="entry name" value="TRANSLATION INITIATION FACTOR IF-3, MITOCHONDRIAL"/>
    <property type="match status" value="1"/>
</dbReference>
<reference evidence="7 8" key="1">
    <citation type="submission" date="2022-12" db="EMBL/GenBank/DDBJ databases">
        <title>Draft genome sequence of Paenibacillus sp. dW9.</title>
        <authorList>
            <person name="Choi E.-W."/>
            <person name="Kim D.-U."/>
        </authorList>
    </citation>
    <scope>NUCLEOTIDE SEQUENCE [LARGE SCALE GENOMIC DNA]</scope>
    <source>
        <strain evidence="8">dW9</strain>
    </source>
</reference>
<evidence type="ECO:0000313" key="8">
    <source>
        <dbReference type="Proteomes" id="UP001527882"/>
    </source>
</evidence>
<evidence type="ECO:0000256" key="1">
    <source>
        <dbReference type="ARBA" id="ARBA00005439"/>
    </source>
</evidence>
<dbReference type="GO" id="GO:0003743">
    <property type="term" value="F:translation initiation factor activity"/>
    <property type="evidence" value="ECO:0007669"/>
    <property type="project" value="UniProtKB-KW"/>
</dbReference>
<dbReference type="Proteomes" id="UP001527882">
    <property type="component" value="Unassembled WGS sequence"/>
</dbReference>
<evidence type="ECO:0000256" key="4">
    <source>
        <dbReference type="NCBIfam" id="TIGR00168"/>
    </source>
</evidence>
<evidence type="ECO:0000256" key="3">
    <source>
        <dbReference type="ARBA" id="ARBA00022917"/>
    </source>
</evidence>
<dbReference type="Gene3D" id="3.30.110.10">
    <property type="entry name" value="Translation initiation factor 3 (IF-3), C-terminal domain"/>
    <property type="match status" value="1"/>
</dbReference>
<dbReference type="InterPro" id="IPR036788">
    <property type="entry name" value="T_IF-3_C_sf"/>
</dbReference>
<dbReference type="InterPro" id="IPR036787">
    <property type="entry name" value="T_IF-3_N_sf"/>
</dbReference>
<keyword evidence="8" id="KW-1185">Reference proteome</keyword>
<dbReference type="Pfam" id="PF05198">
    <property type="entry name" value="IF3_N"/>
    <property type="match status" value="1"/>
</dbReference>
<dbReference type="Pfam" id="PF00707">
    <property type="entry name" value="IF3_C"/>
    <property type="match status" value="1"/>
</dbReference>
<proteinExistence type="inferred from homology"/>
<name>A0ABT4QAT9_9BACL</name>
<feature type="domain" description="Translation initiation factor 3 N-terminal" evidence="6">
    <location>
        <begin position="3"/>
        <end position="64"/>
    </location>
</feature>